<proteinExistence type="evidence at transcript level"/>
<organism evidence="1">
    <name type="scientific">Zea mays</name>
    <name type="common">Maize</name>
    <dbReference type="NCBI Taxonomy" id="4577"/>
    <lineage>
        <taxon>Eukaryota</taxon>
        <taxon>Viridiplantae</taxon>
        <taxon>Streptophyta</taxon>
        <taxon>Embryophyta</taxon>
        <taxon>Tracheophyta</taxon>
        <taxon>Spermatophyta</taxon>
        <taxon>Magnoliopsida</taxon>
        <taxon>Liliopsida</taxon>
        <taxon>Poales</taxon>
        <taxon>Poaceae</taxon>
        <taxon>PACMAD clade</taxon>
        <taxon>Panicoideae</taxon>
        <taxon>Andropogonodae</taxon>
        <taxon>Andropogoneae</taxon>
        <taxon>Tripsacinae</taxon>
        <taxon>Zea</taxon>
    </lineage>
</organism>
<dbReference type="EMBL" id="BT083903">
    <property type="protein sequence ID" value="ACR34256.1"/>
    <property type="molecule type" value="mRNA"/>
</dbReference>
<accession>C4IZA6</accession>
<sequence>MKERMTTLTMAARFQSRLSASTTPALHDWHP</sequence>
<reference evidence="1" key="1">
    <citation type="journal article" date="2009" name="PLoS Genet.">
        <title>Sequencing, mapping, and analysis of 27,455 maize full-length cDNAs.</title>
        <authorList>
            <person name="Soderlund C."/>
            <person name="Descour A."/>
            <person name="Kudrna D."/>
            <person name="Bomhoff M."/>
            <person name="Boyd L."/>
            <person name="Currie J."/>
            <person name="Angelova A."/>
            <person name="Collura K."/>
            <person name="Wissotski M."/>
            <person name="Ashley E."/>
            <person name="Morrow D."/>
            <person name="Fernandes J."/>
            <person name="Walbot V."/>
            <person name="Yu Y."/>
        </authorList>
    </citation>
    <scope>NUCLEOTIDE SEQUENCE</scope>
    <source>
        <strain evidence="1">B73</strain>
    </source>
</reference>
<name>C4IZA6_MAIZE</name>
<protein>
    <submittedName>
        <fullName evidence="1">Uncharacterized protein</fullName>
    </submittedName>
</protein>
<dbReference type="AlphaFoldDB" id="C4IZA6"/>
<reference evidence="1" key="2">
    <citation type="submission" date="2012-06" db="EMBL/GenBank/DDBJ databases">
        <authorList>
            <person name="Yu Y."/>
            <person name="Currie J."/>
            <person name="Lomeli R."/>
            <person name="Angelova A."/>
            <person name="Collura K."/>
            <person name="Wissotski M."/>
            <person name="Campos D."/>
            <person name="Kudrna D."/>
            <person name="Golser W."/>
            <person name="Ashely E."/>
            <person name="Descour A."/>
            <person name="Fernandes J."/>
            <person name="Soderlund C."/>
            <person name="Walbot V."/>
        </authorList>
    </citation>
    <scope>NUCLEOTIDE SEQUENCE</scope>
    <source>
        <strain evidence="1">B73</strain>
    </source>
</reference>
<evidence type="ECO:0000313" key="1">
    <source>
        <dbReference type="EMBL" id="ACR34256.1"/>
    </source>
</evidence>